<dbReference type="Pfam" id="PF01697">
    <property type="entry name" value="Glyco_transf_92"/>
    <property type="match status" value="1"/>
</dbReference>
<evidence type="ECO:0000256" key="5">
    <source>
        <dbReference type="ARBA" id="ARBA00022692"/>
    </source>
</evidence>
<name>A0A803N5W8_CHEQI</name>
<keyword evidence="6" id="KW-1133">Transmembrane helix</keyword>
<dbReference type="EnsemblPlants" id="AUR62040991-RA">
    <property type="protein sequence ID" value="AUR62040991-RA:cds"/>
    <property type="gene ID" value="AUR62040991"/>
</dbReference>
<dbReference type="EC" id="2.4.1.-" evidence="8"/>
<keyword evidence="5" id="KW-0812">Transmembrane</keyword>
<dbReference type="GO" id="GO:0005737">
    <property type="term" value="C:cytoplasm"/>
    <property type="evidence" value="ECO:0007669"/>
    <property type="project" value="TreeGrafter"/>
</dbReference>
<evidence type="ECO:0000256" key="8">
    <source>
        <dbReference type="RuleBase" id="RU366017"/>
    </source>
</evidence>
<dbReference type="AlphaFoldDB" id="A0A803N5W8"/>
<protein>
    <recommendedName>
        <fullName evidence="8">Glycosyltransferase family 92 protein</fullName>
        <ecNumber evidence="8">2.4.1.-</ecNumber>
    </recommendedName>
</protein>
<evidence type="ECO:0000256" key="4">
    <source>
        <dbReference type="ARBA" id="ARBA00022679"/>
    </source>
</evidence>
<keyword evidence="4 8" id="KW-0808">Transferase</keyword>
<evidence type="ECO:0000313" key="9">
    <source>
        <dbReference type="EnsemblPlants" id="AUR62040991-RA:cds"/>
    </source>
</evidence>
<dbReference type="PANTHER" id="PTHR21461">
    <property type="entry name" value="GLYCOSYLTRANSFERASE FAMILY 92 PROTEIN"/>
    <property type="match status" value="1"/>
</dbReference>
<dbReference type="PANTHER" id="PTHR21461:SF12">
    <property type="entry name" value="GALACTAN BETA-1,4-GALACTOSYLTRANSFERASE GALS2"/>
    <property type="match status" value="1"/>
</dbReference>
<evidence type="ECO:0000313" key="10">
    <source>
        <dbReference type="Proteomes" id="UP000596660"/>
    </source>
</evidence>
<evidence type="ECO:0000256" key="6">
    <source>
        <dbReference type="ARBA" id="ARBA00022989"/>
    </source>
</evidence>
<keyword evidence="3 8" id="KW-0328">Glycosyltransferase</keyword>
<organism evidence="9 10">
    <name type="scientific">Chenopodium quinoa</name>
    <name type="common">Quinoa</name>
    <dbReference type="NCBI Taxonomy" id="63459"/>
    <lineage>
        <taxon>Eukaryota</taxon>
        <taxon>Viridiplantae</taxon>
        <taxon>Streptophyta</taxon>
        <taxon>Embryophyta</taxon>
        <taxon>Tracheophyta</taxon>
        <taxon>Spermatophyta</taxon>
        <taxon>Magnoliopsida</taxon>
        <taxon>eudicotyledons</taxon>
        <taxon>Gunneridae</taxon>
        <taxon>Pentapetalae</taxon>
        <taxon>Caryophyllales</taxon>
        <taxon>Chenopodiaceae</taxon>
        <taxon>Chenopodioideae</taxon>
        <taxon>Atripliceae</taxon>
        <taxon>Chenopodium</taxon>
    </lineage>
</organism>
<comment type="similarity">
    <text evidence="2 8">Belongs to the glycosyltransferase 92 family.</text>
</comment>
<dbReference type="InterPro" id="IPR008166">
    <property type="entry name" value="Glyco_transf_92"/>
</dbReference>
<dbReference type="OMA" id="MPYKPNP"/>
<dbReference type="Proteomes" id="UP000596660">
    <property type="component" value="Unplaced"/>
</dbReference>
<keyword evidence="10" id="KW-1185">Reference proteome</keyword>
<keyword evidence="7" id="KW-0472">Membrane</keyword>
<sequence length="382" mass="44163">MSAYRGGPNTFAVLGLSSKPLQTFGNPTYTCEYQYNNGSVMIVPGNKLPLDDFGYGRMYVLVVVNCTFPSDTDPSIGGRLLFHASTNGGYDRVVNSTDTIIALNELPSSWQPSQFSSVPKYDYLYCGSSLFGDLSPQRIREWIAYHVRLFGTKSHFVFYDAGGIHPEVMDVLQPWIELGFVTVHDVKDQERFDTFYHNQILVLNDCLHRHRFATKWMFFFDVDEYIYLSGNSSLDSIMELLNDYTMFNFEQVSMSDRLCLTEDAGQFHRRWGFEKLVYKNVKEMRRDQKYAIQPKNVYATGVHRSENFDGNFTWLPGEMMKYFHYHGTVAERREPCRQLVKDNSTTIEDTPYVSDTAMRLIAPLIKKFELHTIGSRLISTRF</sequence>
<dbReference type="Gramene" id="AUR62040991-RA">
    <property type="protein sequence ID" value="AUR62040991-RA:cds"/>
    <property type="gene ID" value="AUR62040991"/>
</dbReference>
<reference evidence="9" key="1">
    <citation type="journal article" date="2017" name="Nature">
        <title>The genome of Chenopodium quinoa.</title>
        <authorList>
            <person name="Jarvis D.E."/>
            <person name="Ho Y.S."/>
            <person name="Lightfoot D.J."/>
            <person name="Schmoeckel S.M."/>
            <person name="Li B."/>
            <person name="Borm T.J.A."/>
            <person name="Ohyanagi H."/>
            <person name="Mineta K."/>
            <person name="Michell C.T."/>
            <person name="Saber N."/>
            <person name="Kharbatia N.M."/>
            <person name="Rupper R.R."/>
            <person name="Sharp A.R."/>
            <person name="Dally N."/>
            <person name="Boughton B.A."/>
            <person name="Woo Y.H."/>
            <person name="Gao G."/>
            <person name="Schijlen E.G.W.M."/>
            <person name="Guo X."/>
            <person name="Momin A.A."/>
            <person name="Negrao S."/>
            <person name="Al-Babili S."/>
            <person name="Gehring C."/>
            <person name="Roessner U."/>
            <person name="Jung C."/>
            <person name="Murphy K."/>
            <person name="Arold S.T."/>
            <person name="Gojobori T."/>
            <person name="van der Linden C.G."/>
            <person name="van Loo E.N."/>
            <person name="Jellen E.N."/>
            <person name="Maughan P.J."/>
            <person name="Tester M."/>
        </authorList>
    </citation>
    <scope>NUCLEOTIDE SEQUENCE [LARGE SCALE GENOMIC DNA]</scope>
    <source>
        <strain evidence="9">cv. PI 614886</strain>
    </source>
</reference>
<dbReference type="GO" id="GO:0016020">
    <property type="term" value="C:membrane"/>
    <property type="evidence" value="ECO:0007669"/>
    <property type="project" value="UniProtKB-SubCell"/>
</dbReference>
<accession>A0A803N5W8</accession>
<comment type="subcellular location">
    <subcellularLocation>
        <location evidence="1">Membrane</location>
        <topology evidence="1">Single-pass membrane protein</topology>
    </subcellularLocation>
</comment>
<evidence type="ECO:0000256" key="2">
    <source>
        <dbReference type="ARBA" id="ARBA00007647"/>
    </source>
</evidence>
<evidence type="ECO:0000256" key="7">
    <source>
        <dbReference type="ARBA" id="ARBA00023136"/>
    </source>
</evidence>
<evidence type="ECO:0000256" key="1">
    <source>
        <dbReference type="ARBA" id="ARBA00004167"/>
    </source>
</evidence>
<reference evidence="9" key="2">
    <citation type="submission" date="2021-03" db="UniProtKB">
        <authorList>
            <consortium name="EnsemblPlants"/>
        </authorList>
    </citation>
    <scope>IDENTIFICATION</scope>
</reference>
<proteinExistence type="inferred from homology"/>
<evidence type="ECO:0000256" key="3">
    <source>
        <dbReference type="ARBA" id="ARBA00022676"/>
    </source>
</evidence>
<dbReference type="GO" id="GO:0016757">
    <property type="term" value="F:glycosyltransferase activity"/>
    <property type="evidence" value="ECO:0007669"/>
    <property type="project" value="UniProtKB-UniRule"/>
</dbReference>